<sequence>MVISCISSSFIRVIGINPSSEMRVCKLNSLKFWNLCHYSVLS</sequence>
<organism evidence="1">
    <name type="scientific">Arundo donax</name>
    <name type="common">Giant reed</name>
    <name type="synonym">Donax arundinaceus</name>
    <dbReference type="NCBI Taxonomy" id="35708"/>
    <lineage>
        <taxon>Eukaryota</taxon>
        <taxon>Viridiplantae</taxon>
        <taxon>Streptophyta</taxon>
        <taxon>Embryophyta</taxon>
        <taxon>Tracheophyta</taxon>
        <taxon>Spermatophyta</taxon>
        <taxon>Magnoliopsida</taxon>
        <taxon>Liliopsida</taxon>
        <taxon>Poales</taxon>
        <taxon>Poaceae</taxon>
        <taxon>PACMAD clade</taxon>
        <taxon>Arundinoideae</taxon>
        <taxon>Arundineae</taxon>
        <taxon>Arundo</taxon>
    </lineage>
</organism>
<reference evidence="1" key="2">
    <citation type="journal article" date="2015" name="Data Brief">
        <title>Shoot transcriptome of the giant reed, Arundo donax.</title>
        <authorList>
            <person name="Barrero R.A."/>
            <person name="Guerrero F.D."/>
            <person name="Moolhuijzen P."/>
            <person name="Goolsby J.A."/>
            <person name="Tidwell J."/>
            <person name="Bellgard S.E."/>
            <person name="Bellgard M.I."/>
        </authorList>
    </citation>
    <scope>NUCLEOTIDE SEQUENCE</scope>
    <source>
        <tissue evidence="1">Shoot tissue taken approximately 20 cm above the soil surface</tissue>
    </source>
</reference>
<protein>
    <submittedName>
        <fullName evidence="1">Uncharacterized protein</fullName>
    </submittedName>
</protein>
<evidence type="ECO:0000313" key="1">
    <source>
        <dbReference type="EMBL" id="JAD64973.1"/>
    </source>
</evidence>
<dbReference type="EMBL" id="GBRH01232922">
    <property type="protein sequence ID" value="JAD64973.1"/>
    <property type="molecule type" value="Transcribed_RNA"/>
</dbReference>
<reference evidence="1" key="1">
    <citation type="submission" date="2014-09" db="EMBL/GenBank/DDBJ databases">
        <authorList>
            <person name="Magalhaes I.L.F."/>
            <person name="Oliveira U."/>
            <person name="Santos F.R."/>
            <person name="Vidigal T.H.D.A."/>
            <person name="Brescovit A.D."/>
            <person name="Santos A.J."/>
        </authorList>
    </citation>
    <scope>NUCLEOTIDE SEQUENCE</scope>
    <source>
        <tissue evidence="1">Shoot tissue taken approximately 20 cm above the soil surface</tissue>
    </source>
</reference>
<proteinExistence type="predicted"/>
<accession>A0A0A9BS17</accession>
<name>A0A0A9BS17_ARUDO</name>
<dbReference type="AlphaFoldDB" id="A0A0A9BS17"/>